<dbReference type="SMART" id="SM00159">
    <property type="entry name" value="PTX"/>
    <property type="match status" value="1"/>
</dbReference>
<dbReference type="InterPro" id="IPR051360">
    <property type="entry name" value="Neuronal_Pentraxin_Related"/>
</dbReference>
<feature type="chain" id="PRO_5042558172" description="Pentraxin (PTX) domain-containing protein" evidence="6">
    <location>
        <begin position="19"/>
        <end position="842"/>
    </location>
</feature>
<dbReference type="InterPro" id="IPR001759">
    <property type="entry name" value="PTX_dom"/>
</dbReference>
<keyword evidence="4" id="KW-1015">Disulfide bond</keyword>
<evidence type="ECO:0000256" key="3">
    <source>
        <dbReference type="ARBA" id="ARBA00022837"/>
    </source>
</evidence>
<organism evidence="8">
    <name type="scientific">Papilio xuthus</name>
    <name type="common">Asian swallowtail butterfly</name>
    <dbReference type="NCBI Taxonomy" id="66420"/>
    <lineage>
        <taxon>Eukaryota</taxon>
        <taxon>Metazoa</taxon>
        <taxon>Ecdysozoa</taxon>
        <taxon>Arthropoda</taxon>
        <taxon>Hexapoda</taxon>
        <taxon>Insecta</taxon>
        <taxon>Pterygota</taxon>
        <taxon>Neoptera</taxon>
        <taxon>Endopterygota</taxon>
        <taxon>Lepidoptera</taxon>
        <taxon>Glossata</taxon>
        <taxon>Ditrysia</taxon>
        <taxon>Papilionoidea</taxon>
        <taxon>Papilionidae</taxon>
        <taxon>Papilioninae</taxon>
        <taxon>Papilio</taxon>
    </lineage>
</organism>
<dbReference type="PANTHER" id="PTHR19277">
    <property type="entry name" value="PENTRAXIN"/>
    <property type="match status" value="1"/>
</dbReference>
<evidence type="ECO:0000256" key="4">
    <source>
        <dbReference type="ARBA" id="ARBA00023157"/>
    </source>
</evidence>
<keyword evidence="2" id="KW-0479">Metal-binding</keyword>
<name>A0AAJ6YZJ5_PAPXU</name>
<sequence length="842" mass="97125">MCWFLAFTLLSIITLSSCINRPVYKIVLTQKGFSQFIQYDIDTPPIREFTFCTWVRLYDLNNEQGLFSYVVNGNRVVRLWLDNGGHFMKVSINERTPSMISVDIVRDSWKHICLSYQADYGAWALYMDGRLISCEALQSLHGFVLPGGGSVIIGYGTSNAIPSGIEGEVFGVNMILTSTIERNHTIKRDPLYAQKRFLQNRVFGNRNLKYVVLGKLDSKEIKNNYETSKSPPTQKKIPINIKYKFPYSFSENNHLEVTSLPSTFMDNALSKDIFDFSLADTTGSTDKVMFWNLVNQPRQEPKYTLNQPQSDIEVTDNKETENKTATLSIWNTLSPPRKKNIFSKTFKSTKPNNKNFYELNDDGNNNNATTVHNESKETSKTLTSFPPENSFNQLIGSKISGNVLNYLKRINYYMKDPVKVALNVPLVKISDNFEKPKELNGLKVHQPLKFQRRNFVSRQFDKREIKINGSFVNTSANLEDRNSNITFLNLTLKEHENITSKTDQRNYRNIDGIPYSKHYDKDDIYRFNPYIGKENINNRNVFNYDGGRKNNQHTILPFIKSIEYFVNDRDNGSNELYNDDINTSDLFTRSVMQGNKWRNVHTYNNDYTPRRVNLESGLIQRNDISEANRKLPSLRLKYKPEIQKFLTDNKDPSIIEGRALAKAVSNQSNHGSFSILKYNRGFLPKRRRDQKSLGRVNRVSKTNNKENSPFINNNSNDIKSNTYLEPLTINEELNINKRRPELNRIGETSSQFYGLKICMSLQAQNHNLYVQPDGSIDLTRIVSPVKDKNTGVEFMMQNYKRCSLKDSILEGHPLLFIDWDKTPVRLFGGAYPKKTTDLCGFF</sequence>
<evidence type="ECO:0000259" key="7">
    <source>
        <dbReference type="SMART" id="SM00159"/>
    </source>
</evidence>
<comment type="cofactor">
    <cofactor evidence="1">
        <name>Ca(2+)</name>
        <dbReference type="ChEBI" id="CHEBI:29108"/>
    </cofactor>
</comment>
<dbReference type="GO" id="GO:0046872">
    <property type="term" value="F:metal ion binding"/>
    <property type="evidence" value="ECO:0007669"/>
    <property type="project" value="UniProtKB-KW"/>
</dbReference>
<dbReference type="GeneID" id="106113713"/>
<proteinExistence type="predicted"/>
<protein>
    <recommendedName>
        <fullName evidence="7">Pentraxin (PTX) domain-containing protein</fullName>
    </recommendedName>
</protein>
<dbReference type="Proteomes" id="UP000694872">
    <property type="component" value="Unplaced"/>
</dbReference>
<feature type="signal peptide" evidence="6">
    <location>
        <begin position="1"/>
        <end position="18"/>
    </location>
</feature>
<evidence type="ECO:0000313" key="8">
    <source>
        <dbReference type="RefSeq" id="XP_013162037.1"/>
    </source>
</evidence>
<dbReference type="InterPro" id="IPR013320">
    <property type="entry name" value="ConA-like_dom_sf"/>
</dbReference>
<reference evidence="8" key="1">
    <citation type="submission" date="2025-08" db="UniProtKB">
        <authorList>
            <consortium name="RefSeq"/>
        </authorList>
    </citation>
    <scope>IDENTIFICATION</scope>
</reference>
<dbReference type="SUPFAM" id="SSF49899">
    <property type="entry name" value="Concanavalin A-like lectins/glucanases"/>
    <property type="match status" value="1"/>
</dbReference>
<dbReference type="RefSeq" id="XP_013162037.1">
    <property type="nucleotide sequence ID" value="XM_013306583.1"/>
</dbReference>
<evidence type="ECO:0000256" key="6">
    <source>
        <dbReference type="SAM" id="SignalP"/>
    </source>
</evidence>
<dbReference type="PANTHER" id="PTHR19277:SF125">
    <property type="entry name" value="B6"/>
    <property type="match status" value="1"/>
</dbReference>
<accession>A0AAJ6YZJ5</accession>
<dbReference type="Pfam" id="PF00354">
    <property type="entry name" value="Pentaxin"/>
    <property type="match status" value="1"/>
</dbReference>
<dbReference type="KEGG" id="pxu:106113713"/>
<dbReference type="Gene3D" id="2.60.120.200">
    <property type="match status" value="1"/>
</dbReference>
<dbReference type="AlphaFoldDB" id="A0AAJ6YZJ5"/>
<keyword evidence="5" id="KW-0325">Glycoprotein</keyword>
<keyword evidence="6" id="KW-0732">Signal</keyword>
<evidence type="ECO:0000256" key="2">
    <source>
        <dbReference type="ARBA" id="ARBA00022723"/>
    </source>
</evidence>
<gene>
    <name evidence="8" type="primary">LOC106113713</name>
</gene>
<feature type="domain" description="Pentraxin (PTX)" evidence="7">
    <location>
        <begin position="20"/>
        <end position="222"/>
    </location>
</feature>
<evidence type="ECO:0000256" key="1">
    <source>
        <dbReference type="ARBA" id="ARBA00001913"/>
    </source>
</evidence>
<evidence type="ECO:0000256" key="5">
    <source>
        <dbReference type="ARBA" id="ARBA00023180"/>
    </source>
</evidence>
<keyword evidence="3" id="KW-0106">Calcium</keyword>